<dbReference type="EMBL" id="ASPP01014893">
    <property type="protein sequence ID" value="ETO18444.1"/>
    <property type="molecule type" value="Genomic_DNA"/>
</dbReference>
<protein>
    <submittedName>
        <fullName evidence="1">Uncharacterized protein</fullName>
    </submittedName>
</protein>
<evidence type="ECO:0000313" key="2">
    <source>
        <dbReference type="Proteomes" id="UP000023152"/>
    </source>
</evidence>
<evidence type="ECO:0000313" key="1">
    <source>
        <dbReference type="EMBL" id="ETO18444.1"/>
    </source>
</evidence>
<proteinExistence type="predicted"/>
<keyword evidence="2" id="KW-1185">Reference proteome</keyword>
<gene>
    <name evidence="1" type="ORF">RFI_18820</name>
</gene>
<reference evidence="1 2" key="1">
    <citation type="journal article" date="2013" name="Curr. Biol.">
        <title>The Genome of the Foraminiferan Reticulomyxa filosa.</title>
        <authorList>
            <person name="Glockner G."/>
            <person name="Hulsmann N."/>
            <person name="Schleicher M."/>
            <person name="Noegel A.A."/>
            <person name="Eichinger L."/>
            <person name="Gallinger C."/>
            <person name="Pawlowski J."/>
            <person name="Sierra R."/>
            <person name="Euteneuer U."/>
            <person name="Pillet L."/>
            <person name="Moustafa A."/>
            <person name="Platzer M."/>
            <person name="Groth M."/>
            <person name="Szafranski K."/>
            <person name="Schliwa M."/>
        </authorList>
    </citation>
    <scope>NUCLEOTIDE SEQUENCE [LARGE SCALE GENOMIC DNA]</scope>
</reference>
<organism evidence="1 2">
    <name type="scientific">Reticulomyxa filosa</name>
    <dbReference type="NCBI Taxonomy" id="46433"/>
    <lineage>
        <taxon>Eukaryota</taxon>
        <taxon>Sar</taxon>
        <taxon>Rhizaria</taxon>
        <taxon>Retaria</taxon>
        <taxon>Foraminifera</taxon>
        <taxon>Monothalamids</taxon>
        <taxon>Reticulomyxidae</taxon>
        <taxon>Reticulomyxa</taxon>
    </lineage>
</organism>
<dbReference type="Proteomes" id="UP000023152">
    <property type="component" value="Unassembled WGS sequence"/>
</dbReference>
<dbReference type="AlphaFoldDB" id="X6MXB4"/>
<name>X6MXB4_RETFI</name>
<sequence length="95" mass="10851">GTDTKATSAVQLKLQKSEIDMAVWLSLQDLDKLLNRKEEIWNSDTQVAKSGFDCDNQEILVDLKWLCGTYPNKLSQGIARGHEWALKKVLEQEKF</sequence>
<feature type="non-terminal residue" evidence="1">
    <location>
        <position position="1"/>
    </location>
</feature>
<accession>X6MXB4</accession>
<comment type="caution">
    <text evidence="1">The sequence shown here is derived from an EMBL/GenBank/DDBJ whole genome shotgun (WGS) entry which is preliminary data.</text>
</comment>